<evidence type="ECO:0007829" key="13">
    <source>
        <dbReference type="PDB" id="6YNY"/>
    </source>
</evidence>
<dbReference type="OrthoDB" id="300645at2759"/>
<protein>
    <recommendedName>
        <fullName evidence="9">ATP synthase subunit gamma</fullName>
    </recommendedName>
</protein>
<dbReference type="PIRSF" id="PIRSF039089">
    <property type="entry name" value="ATP_synthase_gamma"/>
    <property type="match status" value="1"/>
</dbReference>
<dbReference type="EMBL" id="GG662798">
    <property type="protein sequence ID" value="EAR90516.1"/>
    <property type="molecule type" value="Genomic_DNA"/>
</dbReference>
<dbReference type="KEGG" id="tet:TTHERM_00118610"/>
<evidence type="ECO:0000256" key="5">
    <source>
        <dbReference type="ARBA" id="ARBA00023065"/>
    </source>
</evidence>
<dbReference type="NCBIfam" id="TIGR01146">
    <property type="entry name" value="ATPsyn_F1gamma"/>
    <property type="match status" value="1"/>
</dbReference>
<dbReference type="FunCoup" id="Q22Z05">
    <property type="interactions" value="359"/>
</dbReference>
<dbReference type="STRING" id="312017.Q22Z05"/>
<dbReference type="Gene3D" id="1.10.287.80">
    <property type="entry name" value="ATP synthase, gamma subunit, helix hairpin domain"/>
    <property type="match status" value="1"/>
</dbReference>
<dbReference type="PDB" id="6YNW">
    <property type="method" value="EM"/>
    <property type="resolution" value="3.10 A"/>
    <property type="chains" value="g=1-299"/>
</dbReference>
<evidence type="ECO:0000256" key="9">
    <source>
        <dbReference type="RuleBase" id="RU004001"/>
    </source>
</evidence>
<evidence type="ECO:0000256" key="3">
    <source>
        <dbReference type="ARBA" id="ARBA00022448"/>
    </source>
</evidence>
<dbReference type="PDB" id="6YNY">
    <property type="method" value="EM"/>
    <property type="resolution" value="2.70 A"/>
    <property type="chains" value="g1/g2=1-299"/>
</dbReference>
<comment type="subunit">
    <text evidence="9">F-type ATPases have 2 components, CF(1) - the catalytic core - and CF(0) - the membrane proton channel. CF(1) and CF(0) have multiple subunits.</text>
</comment>
<keyword evidence="8 9" id="KW-0066">ATP synthesis</keyword>
<evidence type="ECO:0000256" key="8">
    <source>
        <dbReference type="ARBA" id="ARBA00023310"/>
    </source>
</evidence>
<dbReference type="eggNOG" id="KOG1531">
    <property type="taxonomic scope" value="Eukaryota"/>
</dbReference>
<dbReference type="GeneID" id="7845714"/>
<dbReference type="CDD" id="cd12151">
    <property type="entry name" value="F1-ATPase_gamma"/>
    <property type="match status" value="1"/>
</dbReference>
<dbReference type="PRINTS" id="PR00126">
    <property type="entry name" value="ATPASEGAMMA"/>
</dbReference>
<dbReference type="EMDB" id="EMD-10860"/>
<proteinExistence type="evidence at protein level"/>
<dbReference type="PANTHER" id="PTHR11693:SF22">
    <property type="entry name" value="ATP SYNTHASE SUBUNIT GAMMA, MITOCHONDRIAL"/>
    <property type="match status" value="1"/>
</dbReference>
<comment type="similarity">
    <text evidence="2 9">Belongs to the ATPase gamma chain family.</text>
</comment>
<dbReference type="InterPro" id="IPR000131">
    <property type="entry name" value="ATP_synth_F1_gsu"/>
</dbReference>
<evidence type="ECO:0000256" key="2">
    <source>
        <dbReference type="ARBA" id="ARBA00007681"/>
    </source>
</evidence>
<dbReference type="EMDB" id="EMD-10858"/>
<keyword evidence="7 9" id="KW-0139">CF(1)</keyword>
<dbReference type="PDB" id="6YNZ">
    <property type="method" value="EM"/>
    <property type="resolution" value="3.10 A"/>
    <property type="chains" value="g1/g2/g4/g5=1-299"/>
</dbReference>
<dbReference type="Gene3D" id="3.40.1380.10">
    <property type="match status" value="1"/>
</dbReference>
<dbReference type="HOGENOM" id="CLU_050669_4_0_1"/>
<keyword evidence="4 9" id="KW-0375">Hydrogen ion transport</keyword>
<sequence length="299" mass="32873">MFGLASKGFINTSLVMVPQMNFGANLKQLKIRMKAIGSIKKITKAMKMVAASKMKAETSRLENGRNFAVGSVQKMLENESYVQKKKSTTAPKSTLLVPITSDKGLCGSVNSSIVREVKRLALNNRSAFGLLPVGEKGSSGLSRPFPDLLKSSIVNIQNVNFPTAAAIAHQVSTQGAGYDQVTLIYNHFKNAISYVVKHQELLPRAQFLNLFKYVTRHEAVEPELEYSKNYFFELYMASSVYNALLNSSASEQASRMNAMENASKNAGEILSKLTLDYNKARQAKITMELIEIISGASIV</sequence>
<keyword evidence="12 13" id="KW-0002">3D-structure</keyword>
<evidence type="ECO:0007829" key="12">
    <source>
        <dbReference type="PDB" id="6YNW"/>
    </source>
</evidence>
<dbReference type="InterPro" id="IPR035968">
    <property type="entry name" value="ATP_synth_F1_ATPase_gsu"/>
</dbReference>
<dbReference type="GO" id="GO:0046933">
    <property type="term" value="F:proton-transporting ATP synthase activity, rotational mechanism"/>
    <property type="evidence" value="ECO:0007669"/>
    <property type="project" value="InterPro"/>
</dbReference>
<dbReference type="SUPFAM" id="SSF52943">
    <property type="entry name" value="ATP synthase (F1-ATPase), gamma subunit"/>
    <property type="match status" value="1"/>
</dbReference>
<dbReference type="EMDB" id="EMD-10861"/>
<dbReference type="AlphaFoldDB" id="Q22Z05"/>
<evidence type="ECO:0000256" key="4">
    <source>
        <dbReference type="ARBA" id="ARBA00022781"/>
    </source>
</evidence>
<dbReference type="RefSeq" id="XP_001010761.1">
    <property type="nucleotide sequence ID" value="XM_001010761.3"/>
</dbReference>
<dbReference type="PDB" id="6YO0">
    <property type="method" value="EM"/>
    <property type="resolution" value="2.90 A"/>
    <property type="chains" value="g1=1-299"/>
</dbReference>
<dbReference type="EMDB" id="EMD-10862"/>
<accession>Q22Z05</accession>
<keyword evidence="6" id="KW-0472">Membrane</keyword>
<dbReference type="Proteomes" id="UP000009168">
    <property type="component" value="Unassembled WGS sequence"/>
</dbReference>
<keyword evidence="3 9" id="KW-0813">Transport</keyword>
<organism evidence="10 11">
    <name type="scientific">Tetrahymena thermophila (strain SB210)</name>
    <dbReference type="NCBI Taxonomy" id="312017"/>
    <lineage>
        <taxon>Eukaryota</taxon>
        <taxon>Sar</taxon>
        <taxon>Alveolata</taxon>
        <taxon>Ciliophora</taxon>
        <taxon>Intramacronucleata</taxon>
        <taxon>Oligohymenophorea</taxon>
        <taxon>Hymenostomatida</taxon>
        <taxon>Tetrahymenina</taxon>
        <taxon>Tetrahymenidae</taxon>
        <taxon>Tetrahymena</taxon>
    </lineage>
</organism>
<evidence type="ECO:0000256" key="1">
    <source>
        <dbReference type="ARBA" id="ARBA00004170"/>
    </source>
</evidence>
<comment type="subcellular location">
    <subcellularLocation>
        <location evidence="1">Membrane</location>
        <topology evidence="1">Peripheral membrane protein</topology>
    </subcellularLocation>
</comment>
<reference evidence="12 13" key="2">
    <citation type="journal article" date="2020" name="Nat. Commun.">
        <title>Type III ATP synthase is a symmetry-deviated dimer that induces membrane curvature through tetramerization.</title>
        <authorList>
            <person name="Flygaard R.K."/>
            <person name="Muhleip A."/>
            <person name="Tobiasson V."/>
            <person name="Amunts A."/>
        </authorList>
    </citation>
    <scope>STRUCTURE BY ELECTRON MICROSCOPY (2.70 ANGSTROMS)</scope>
</reference>
<dbReference type="GO" id="GO:0045259">
    <property type="term" value="C:proton-transporting ATP synthase complex"/>
    <property type="evidence" value="ECO:0007669"/>
    <property type="project" value="UniProtKB-KW"/>
</dbReference>
<keyword evidence="11" id="KW-1185">Reference proteome</keyword>
<name>Q22Z05_TETTS</name>
<gene>
    <name evidence="10" type="ORF">TTHERM_00118610</name>
</gene>
<evidence type="ECO:0000313" key="11">
    <source>
        <dbReference type="Proteomes" id="UP000009168"/>
    </source>
</evidence>
<dbReference type="Pfam" id="PF00231">
    <property type="entry name" value="ATP-synt"/>
    <property type="match status" value="1"/>
</dbReference>
<evidence type="ECO:0000256" key="6">
    <source>
        <dbReference type="ARBA" id="ARBA00023136"/>
    </source>
</evidence>
<dbReference type="OMA" id="MQITSAM"/>
<evidence type="ECO:0000256" key="7">
    <source>
        <dbReference type="ARBA" id="ARBA00023196"/>
    </source>
</evidence>
<dbReference type="PANTHER" id="PTHR11693">
    <property type="entry name" value="ATP SYNTHASE GAMMA CHAIN"/>
    <property type="match status" value="1"/>
</dbReference>
<dbReference type="SMR" id="Q22Z05"/>
<dbReference type="TCDB" id="3.A.2.1.4">
    <property type="family name" value="the h+- or na+-translocating f-type, v-type and a-type atpase (f-atpase) superfamily"/>
</dbReference>
<keyword evidence="5 9" id="KW-0406">Ion transport</keyword>
<dbReference type="InParanoid" id="Q22Z05"/>
<evidence type="ECO:0000313" key="10">
    <source>
        <dbReference type="EMBL" id="EAR90516.1"/>
    </source>
</evidence>
<reference evidence="11" key="1">
    <citation type="journal article" date="2006" name="PLoS Biol.">
        <title>Macronuclear genome sequence of the ciliate Tetrahymena thermophila, a model eukaryote.</title>
        <authorList>
            <person name="Eisen J.A."/>
            <person name="Coyne R.S."/>
            <person name="Wu M."/>
            <person name="Wu D."/>
            <person name="Thiagarajan M."/>
            <person name="Wortman J.R."/>
            <person name="Badger J.H."/>
            <person name="Ren Q."/>
            <person name="Amedeo P."/>
            <person name="Jones K.M."/>
            <person name="Tallon L.J."/>
            <person name="Delcher A.L."/>
            <person name="Salzberg S.L."/>
            <person name="Silva J.C."/>
            <person name="Haas B.J."/>
            <person name="Majoros W.H."/>
            <person name="Farzad M."/>
            <person name="Carlton J.M."/>
            <person name="Smith R.K. Jr."/>
            <person name="Garg J."/>
            <person name="Pearlman R.E."/>
            <person name="Karrer K.M."/>
            <person name="Sun L."/>
            <person name="Manning G."/>
            <person name="Elde N.C."/>
            <person name="Turkewitz A.P."/>
            <person name="Asai D.J."/>
            <person name="Wilkes D.E."/>
            <person name="Wang Y."/>
            <person name="Cai H."/>
            <person name="Collins K."/>
            <person name="Stewart B.A."/>
            <person name="Lee S.R."/>
            <person name="Wilamowska K."/>
            <person name="Weinberg Z."/>
            <person name="Ruzzo W.L."/>
            <person name="Wloga D."/>
            <person name="Gaertig J."/>
            <person name="Frankel J."/>
            <person name="Tsao C.-C."/>
            <person name="Gorovsky M.A."/>
            <person name="Keeling P.J."/>
            <person name="Waller R.F."/>
            <person name="Patron N.J."/>
            <person name="Cherry J.M."/>
            <person name="Stover N.A."/>
            <person name="Krieger C.J."/>
            <person name="del Toro C."/>
            <person name="Ryder H.F."/>
            <person name="Williamson S.C."/>
            <person name="Barbeau R.A."/>
            <person name="Hamilton E.P."/>
            <person name="Orias E."/>
        </authorList>
    </citation>
    <scope>NUCLEOTIDE SEQUENCE [LARGE SCALE GENOMIC DNA]</scope>
    <source>
        <strain evidence="11">SB210</strain>
    </source>
</reference>